<dbReference type="AlphaFoldDB" id="A0A927FDB7"/>
<dbReference type="HAMAP" id="MF_02071">
    <property type="entry name" value="RlpA"/>
    <property type="match status" value="1"/>
</dbReference>
<sequence>MQHKDKKLTLYGAIAAFLLIAIFTIDGDRMKGRASYYSDKFHGKPTASGEPYDRTELTAAHPELEFGTEVRVTYLETGESVVVEVNDRGPHSGNRIIDLSRAAAREIGLVDDGVGLVELEVIN</sequence>
<accession>A0A927FDB7</accession>
<keyword evidence="2 3" id="KW-0961">Cell wall biogenesis/degradation</keyword>
<proteinExistence type="inferred from homology"/>
<feature type="domain" description="RlpA-like protein double-psi beta-barrel" evidence="5">
    <location>
        <begin position="31"/>
        <end position="118"/>
    </location>
</feature>
<comment type="caution">
    <text evidence="6">The sequence shown here is derived from an EMBL/GenBank/DDBJ whole genome shotgun (WGS) entry which is preliminary data.</text>
</comment>
<dbReference type="InterPro" id="IPR009009">
    <property type="entry name" value="RlpA-like_DPBB"/>
</dbReference>
<dbReference type="InterPro" id="IPR012997">
    <property type="entry name" value="RplA"/>
</dbReference>
<reference evidence="6" key="1">
    <citation type="submission" date="2020-09" db="EMBL/GenBank/DDBJ databases">
        <title>Pelagicoccus enzymogenes sp. nov. with an EPS production, isolated from marine sediment.</title>
        <authorList>
            <person name="Feng X."/>
        </authorList>
    </citation>
    <scope>NUCLEOTIDE SEQUENCE</scope>
    <source>
        <strain evidence="6">NFK12</strain>
    </source>
</reference>
<evidence type="ECO:0000256" key="3">
    <source>
        <dbReference type="HAMAP-Rule" id="MF_02071"/>
    </source>
</evidence>
<gene>
    <name evidence="3" type="primary">rlpA</name>
    <name evidence="6" type="ORF">IEN85_22635</name>
</gene>
<dbReference type="PANTHER" id="PTHR34183:SF1">
    <property type="entry name" value="ENDOLYTIC PEPTIDOGLYCAN TRANSGLYCOSYLASE RLPA"/>
    <property type="match status" value="1"/>
</dbReference>
<dbReference type="SUPFAM" id="SSF50685">
    <property type="entry name" value="Barwin-like endoglucanases"/>
    <property type="match status" value="1"/>
</dbReference>
<dbReference type="Pfam" id="PF03330">
    <property type="entry name" value="DPBB_1"/>
    <property type="match status" value="1"/>
</dbReference>
<evidence type="ECO:0000256" key="2">
    <source>
        <dbReference type="ARBA" id="ARBA00023316"/>
    </source>
</evidence>
<comment type="function">
    <text evidence="3">Lytic transglycosylase with a strong preference for naked glycan strands that lack stem peptides.</text>
</comment>
<keyword evidence="1 3" id="KW-0456">Lyase</keyword>
<dbReference type="CDD" id="cd22268">
    <property type="entry name" value="DPBB_RlpA-like"/>
    <property type="match status" value="1"/>
</dbReference>
<evidence type="ECO:0000256" key="4">
    <source>
        <dbReference type="RuleBase" id="RU003495"/>
    </source>
</evidence>
<evidence type="ECO:0000313" key="7">
    <source>
        <dbReference type="Proteomes" id="UP000622317"/>
    </source>
</evidence>
<comment type="similarity">
    <text evidence="3 4">Belongs to the RlpA family.</text>
</comment>
<dbReference type="EC" id="4.2.2.-" evidence="3"/>
<name>A0A927FDB7_9BACT</name>
<evidence type="ECO:0000259" key="5">
    <source>
        <dbReference type="Pfam" id="PF03330"/>
    </source>
</evidence>
<dbReference type="GO" id="GO:0000270">
    <property type="term" value="P:peptidoglycan metabolic process"/>
    <property type="evidence" value="ECO:0007669"/>
    <property type="project" value="UniProtKB-UniRule"/>
</dbReference>
<dbReference type="InterPro" id="IPR036908">
    <property type="entry name" value="RlpA-like_sf"/>
</dbReference>
<dbReference type="RefSeq" id="WP_191619393.1">
    <property type="nucleotide sequence ID" value="NZ_JACYFG010000060.1"/>
</dbReference>
<organism evidence="6 7">
    <name type="scientific">Pelagicoccus enzymogenes</name>
    <dbReference type="NCBI Taxonomy" id="2773457"/>
    <lineage>
        <taxon>Bacteria</taxon>
        <taxon>Pseudomonadati</taxon>
        <taxon>Verrucomicrobiota</taxon>
        <taxon>Opitutia</taxon>
        <taxon>Puniceicoccales</taxon>
        <taxon>Pelagicoccaceae</taxon>
        <taxon>Pelagicoccus</taxon>
    </lineage>
</organism>
<dbReference type="EMBL" id="JACYFG010000060">
    <property type="protein sequence ID" value="MBD5782314.1"/>
    <property type="molecule type" value="Genomic_DNA"/>
</dbReference>
<dbReference type="GO" id="GO:0008932">
    <property type="term" value="F:lytic endotransglycosylase activity"/>
    <property type="evidence" value="ECO:0007669"/>
    <property type="project" value="UniProtKB-UniRule"/>
</dbReference>
<dbReference type="Gene3D" id="2.40.40.10">
    <property type="entry name" value="RlpA-like domain"/>
    <property type="match status" value="1"/>
</dbReference>
<dbReference type="PANTHER" id="PTHR34183">
    <property type="entry name" value="ENDOLYTIC PEPTIDOGLYCAN TRANSGLYCOSYLASE RLPA"/>
    <property type="match status" value="1"/>
</dbReference>
<protein>
    <recommendedName>
        <fullName evidence="3">Probable endolytic peptidoglycan transglycosylase RlpA</fullName>
        <ecNumber evidence="3">4.2.2.-</ecNumber>
    </recommendedName>
</protein>
<dbReference type="Proteomes" id="UP000622317">
    <property type="component" value="Unassembled WGS sequence"/>
</dbReference>
<evidence type="ECO:0000256" key="1">
    <source>
        <dbReference type="ARBA" id="ARBA00023239"/>
    </source>
</evidence>
<dbReference type="NCBIfam" id="TIGR00413">
    <property type="entry name" value="rlpA"/>
    <property type="match status" value="1"/>
</dbReference>
<dbReference type="GO" id="GO:0071555">
    <property type="term" value="P:cell wall organization"/>
    <property type="evidence" value="ECO:0007669"/>
    <property type="project" value="UniProtKB-KW"/>
</dbReference>
<keyword evidence="7" id="KW-1185">Reference proteome</keyword>
<evidence type="ECO:0000313" key="6">
    <source>
        <dbReference type="EMBL" id="MBD5782314.1"/>
    </source>
</evidence>
<dbReference type="InterPro" id="IPR034718">
    <property type="entry name" value="RlpA"/>
</dbReference>